<keyword evidence="5" id="KW-1185">Reference proteome</keyword>
<dbReference type="PROSITE" id="PS00284">
    <property type="entry name" value="SERPIN"/>
    <property type="match status" value="1"/>
</dbReference>
<dbReference type="PANTHER" id="PTHR11461">
    <property type="entry name" value="SERINE PROTEASE INHIBITOR, SERPIN"/>
    <property type="match status" value="1"/>
</dbReference>
<dbReference type="InterPro" id="IPR000215">
    <property type="entry name" value="Serpin_fam"/>
</dbReference>
<comment type="caution">
    <text evidence="4">The sequence shown here is derived from an EMBL/GenBank/DDBJ whole genome shotgun (WGS) entry which is preliminary data.</text>
</comment>
<dbReference type="Pfam" id="PF00079">
    <property type="entry name" value="Serpin"/>
    <property type="match status" value="1"/>
</dbReference>
<sequence>MFNCTCTCTPVPVSVERNCLSRANSSISKTGKKRDQPLPNQYEFSADLWKAVRATNPSAELVSPVGFGILMTIVKVGARGPAADEIAQTLQFNSNAAIVQKYFKILKSLEGWKVDGIFLTIFTVLCGPADTGFHEDFVEFAEDKMRAEVRTVNYGKQPQASKELNERFATSTKNIITSVIKPADIGPKMKLILLSGVCFKGLYKNSYRFKAQQTKREQFFNANGTVVDVDMMSGTSDYIFGRLDDLQSAAISIPYEGGNYSLTLVLPDSKTGLPELEKAMDENFFANVRAKVKYSSRVFTAKIPKFKVNCRVDLVAVLKSMGIKSMFDAKADFQGYFQDNGKGHYSRVFQQCALEVSEKGSEGGPAPAGVKLQSGDTKFEANHPFLFFITDEKNDAVVLMGCKTQF</sequence>
<evidence type="ECO:0000256" key="2">
    <source>
        <dbReference type="RuleBase" id="RU000411"/>
    </source>
</evidence>
<gene>
    <name evidence="4" type="ORF">AFUS01_LOCUS24891</name>
</gene>
<name>A0A8J2KJP5_9HEXA</name>
<dbReference type="GO" id="GO:0004867">
    <property type="term" value="F:serine-type endopeptidase inhibitor activity"/>
    <property type="evidence" value="ECO:0007669"/>
    <property type="project" value="InterPro"/>
</dbReference>
<evidence type="ECO:0000259" key="3">
    <source>
        <dbReference type="SMART" id="SM00093"/>
    </source>
</evidence>
<evidence type="ECO:0000313" key="5">
    <source>
        <dbReference type="Proteomes" id="UP000708208"/>
    </source>
</evidence>
<dbReference type="EMBL" id="CAJVCH010315129">
    <property type="protein sequence ID" value="CAG7786317.1"/>
    <property type="molecule type" value="Genomic_DNA"/>
</dbReference>
<dbReference type="PANTHER" id="PTHR11461:SF211">
    <property type="entry name" value="GH10112P-RELATED"/>
    <property type="match status" value="1"/>
</dbReference>
<accession>A0A8J2KJP5</accession>
<dbReference type="GO" id="GO:0005615">
    <property type="term" value="C:extracellular space"/>
    <property type="evidence" value="ECO:0007669"/>
    <property type="project" value="InterPro"/>
</dbReference>
<evidence type="ECO:0000256" key="1">
    <source>
        <dbReference type="ARBA" id="ARBA00009500"/>
    </source>
</evidence>
<protein>
    <recommendedName>
        <fullName evidence="3">Serpin domain-containing protein</fullName>
    </recommendedName>
</protein>
<comment type="similarity">
    <text evidence="1 2">Belongs to the serpin family.</text>
</comment>
<reference evidence="4" key="1">
    <citation type="submission" date="2021-06" db="EMBL/GenBank/DDBJ databases">
        <authorList>
            <person name="Hodson N. C."/>
            <person name="Mongue J. A."/>
            <person name="Jaron S. K."/>
        </authorList>
    </citation>
    <scope>NUCLEOTIDE SEQUENCE</scope>
</reference>
<dbReference type="InterPro" id="IPR023796">
    <property type="entry name" value="Serpin_dom"/>
</dbReference>
<dbReference type="CDD" id="cd00172">
    <property type="entry name" value="serpin"/>
    <property type="match status" value="1"/>
</dbReference>
<proteinExistence type="inferred from homology"/>
<evidence type="ECO:0000313" key="4">
    <source>
        <dbReference type="EMBL" id="CAG7786317.1"/>
    </source>
</evidence>
<dbReference type="Proteomes" id="UP000708208">
    <property type="component" value="Unassembled WGS sequence"/>
</dbReference>
<organism evidence="4 5">
    <name type="scientific">Allacma fusca</name>
    <dbReference type="NCBI Taxonomy" id="39272"/>
    <lineage>
        <taxon>Eukaryota</taxon>
        <taxon>Metazoa</taxon>
        <taxon>Ecdysozoa</taxon>
        <taxon>Arthropoda</taxon>
        <taxon>Hexapoda</taxon>
        <taxon>Collembola</taxon>
        <taxon>Symphypleona</taxon>
        <taxon>Sminthuridae</taxon>
        <taxon>Allacma</taxon>
    </lineage>
</organism>
<dbReference type="InterPro" id="IPR023795">
    <property type="entry name" value="Serpin_CS"/>
</dbReference>
<feature type="domain" description="Serpin" evidence="3">
    <location>
        <begin position="46"/>
        <end position="404"/>
    </location>
</feature>
<dbReference type="AlphaFoldDB" id="A0A8J2KJP5"/>
<dbReference type="OrthoDB" id="671595at2759"/>
<dbReference type="SMART" id="SM00093">
    <property type="entry name" value="SERPIN"/>
    <property type="match status" value="1"/>
</dbReference>